<evidence type="ECO:0000313" key="2">
    <source>
        <dbReference type="EMBL" id="CAE0372633.1"/>
    </source>
</evidence>
<dbReference type="AlphaFoldDB" id="A0A7S3K2B2"/>
<evidence type="ECO:0000256" key="1">
    <source>
        <dbReference type="SAM" id="SignalP"/>
    </source>
</evidence>
<feature type="signal peptide" evidence="1">
    <location>
        <begin position="1"/>
        <end position="18"/>
    </location>
</feature>
<reference evidence="2" key="1">
    <citation type="submission" date="2021-01" db="EMBL/GenBank/DDBJ databases">
        <authorList>
            <person name="Corre E."/>
            <person name="Pelletier E."/>
            <person name="Niang G."/>
            <person name="Scheremetjew M."/>
            <person name="Finn R."/>
            <person name="Kale V."/>
            <person name="Holt S."/>
            <person name="Cochrane G."/>
            <person name="Meng A."/>
            <person name="Brown T."/>
            <person name="Cohen L."/>
        </authorList>
    </citation>
    <scope>NUCLEOTIDE SEQUENCE</scope>
    <source>
        <strain evidence="2">CCMP1510</strain>
    </source>
</reference>
<organism evidence="2">
    <name type="scientific">Aureoumbra lagunensis</name>
    <dbReference type="NCBI Taxonomy" id="44058"/>
    <lineage>
        <taxon>Eukaryota</taxon>
        <taxon>Sar</taxon>
        <taxon>Stramenopiles</taxon>
        <taxon>Ochrophyta</taxon>
        <taxon>Pelagophyceae</taxon>
        <taxon>Pelagomonadales</taxon>
        <taxon>Aureoumbra</taxon>
    </lineage>
</organism>
<protein>
    <submittedName>
        <fullName evidence="2">Uncharacterized protein</fullName>
    </submittedName>
</protein>
<keyword evidence="1" id="KW-0732">Signal</keyword>
<gene>
    <name evidence="2" type="ORF">ALAG00032_LOCUS13417</name>
</gene>
<dbReference type="EMBL" id="HBIJ01020541">
    <property type="protein sequence ID" value="CAE0372633.1"/>
    <property type="molecule type" value="Transcribed_RNA"/>
</dbReference>
<name>A0A7S3K2B2_9STRA</name>
<accession>A0A7S3K2B2</accession>
<sequence>MFQTFIILLVTTAYRSIALSVAAKSVLPSWAQIRVEDVLVQRAIQQTSCERNLMAKEIKYLLHFLDHNLSPGAANLDALLCHGEEFLFALRATPKRQNGIEPSKLAQAVVDTAECLVDDWIEDLQDISSGISPGEKNDETLERYCTVKAAAELVDISIQKIACAGSQAKKDLVPEFPNGKPTQEPSLLAANADLAVVAAFAASYVPPLVQGENISTAETLDALRSWSPPPDLPGGYLVQSDDLADKLQSFRSSVAREAAARLEDYRENDLSEFVLGF</sequence>
<proteinExistence type="predicted"/>
<feature type="chain" id="PRO_5030993093" evidence="1">
    <location>
        <begin position="19"/>
        <end position="277"/>
    </location>
</feature>